<proteinExistence type="predicted"/>
<keyword evidence="4" id="KW-1185">Reference proteome</keyword>
<comment type="caution">
    <text evidence="3">The sequence shown here is derived from an EMBL/GenBank/DDBJ whole genome shotgun (WGS) entry which is preliminary data.</text>
</comment>
<sequence length="199" mass="21326">MGQMIRQIGPNTTRYYWYPGDKKEWLRALVAIGAGGAVLGLTYFLSRNWLISTTLGLSVAAGVAGFNFGRRDLAAADTLNARTPRRDVAGATGRAAWRGLAQGFVVAFSALVIVHLSADGFVADWLLPLAPGITFGLAWQASLIAGRLSHESTKVTEFVGPDASRRADDDLTRRLDADSTETVAHPGPLAEATEDVRRS</sequence>
<dbReference type="EMBL" id="BSFP01000020">
    <property type="protein sequence ID" value="GLL02074.1"/>
    <property type="molecule type" value="Genomic_DNA"/>
</dbReference>
<feature type="transmembrane region" description="Helical" evidence="2">
    <location>
        <begin position="125"/>
        <end position="145"/>
    </location>
</feature>
<evidence type="ECO:0000313" key="3">
    <source>
        <dbReference type="EMBL" id="GLL02074.1"/>
    </source>
</evidence>
<organism evidence="3 4">
    <name type="scientific">Dactylosporangium matsuzakiense</name>
    <dbReference type="NCBI Taxonomy" id="53360"/>
    <lineage>
        <taxon>Bacteria</taxon>
        <taxon>Bacillati</taxon>
        <taxon>Actinomycetota</taxon>
        <taxon>Actinomycetes</taxon>
        <taxon>Micromonosporales</taxon>
        <taxon>Micromonosporaceae</taxon>
        <taxon>Dactylosporangium</taxon>
    </lineage>
</organism>
<reference evidence="3" key="2">
    <citation type="submission" date="2023-01" db="EMBL/GenBank/DDBJ databases">
        <authorList>
            <person name="Sun Q."/>
            <person name="Evtushenko L."/>
        </authorList>
    </citation>
    <scope>NUCLEOTIDE SEQUENCE</scope>
    <source>
        <strain evidence="3">VKM Ac-1321</strain>
    </source>
</reference>
<feature type="compositionally biased region" description="Basic and acidic residues" evidence="1">
    <location>
        <begin position="167"/>
        <end position="177"/>
    </location>
</feature>
<dbReference type="Proteomes" id="UP001143480">
    <property type="component" value="Unassembled WGS sequence"/>
</dbReference>
<dbReference type="AlphaFoldDB" id="A0A9W6KKB1"/>
<feature type="region of interest" description="Disordered" evidence="1">
    <location>
        <begin position="167"/>
        <end position="199"/>
    </location>
</feature>
<protein>
    <submittedName>
        <fullName evidence="3">Uncharacterized protein</fullName>
    </submittedName>
</protein>
<evidence type="ECO:0000313" key="4">
    <source>
        <dbReference type="Proteomes" id="UP001143480"/>
    </source>
</evidence>
<keyword evidence="2" id="KW-0812">Transmembrane</keyword>
<feature type="transmembrane region" description="Helical" evidence="2">
    <location>
        <begin position="49"/>
        <end position="69"/>
    </location>
</feature>
<feature type="transmembrane region" description="Helical" evidence="2">
    <location>
        <begin position="25"/>
        <end position="43"/>
    </location>
</feature>
<accession>A0A9W6KKB1</accession>
<keyword evidence="2" id="KW-0472">Membrane</keyword>
<keyword evidence="2" id="KW-1133">Transmembrane helix</keyword>
<reference evidence="3" key="1">
    <citation type="journal article" date="2014" name="Int. J. Syst. Evol. Microbiol.">
        <title>Complete genome sequence of Corynebacterium casei LMG S-19264T (=DSM 44701T), isolated from a smear-ripened cheese.</title>
        <authorList>
            <consortium name="US DOE Joint Genome Institute (JGI-PGF)"/>
            <person name="Walter F."/>
            <person name="Albersmeier A."/>
            <person name="Kalinowski J."/>
            <person name="Ruckert C."/>
        </authorList>
    </citation>
    <scope>NUCLEOTIDE SEQUENCE</scope>
    <source>
        <strain evidence="3">VKM Ac-1321</strain>
    </source>
</reference>
<gene>
    <name evidence="3" type="ORF">GCM10017581_038160</name>
</gene>
<dbReference type="RefSeq" id="WP_261963245.1">
    <property type="nucleotide sequence ID" value="NZ_BAAAXA010000003.1"/>
</dbReference>
<name>A0A9W6KKB1_9ACTN</name>
<evidence type="ECO:0000256" key="1">
    <source>
        <dbReference type="SAM" id="MobiDB-lite"/>
    </source>
</evidence>
<feature type="transmembrane region" description="Helical" evidence="2">
    <location>
        <begin position="95"/>
        <end position="113"/>
    </location>
</feature>
<evidence type="ECO:0000256" key="2">
    <source>
        <dbReference type="SAM" id="Phobius"/>
    </source>
</evidence>